<evidence type="ECO:0000256" key="9">
    <source>
        <dbReference type="ARBA" id="ARBA00023098"/>
    </source>
</evidence>
<sequence length="374" mass="42027">MSKEKLKVGIIAAEHSGDRLGAKLIQSLQEIYEIDLYGLGGPEVNINNISSLPEVDYQDLHVMGLIDPLLNLPKLLSIRRKLLKLFVKSDIDIFIGVDSPDFNMFFHKKLKSKQVKTIQLVSPSVWGWRENRIKAIRAYVDLTMCLFKFECDFYEQKNMQSFFLGHPFSQLEPKEREKIISSFGLDASKDFISILPGSRGSEISQLMPVYIEAAKKLFLLNPNTFFLIPAANKELAQMIESIDSINEIPFNLSIDCAQDFLALSPISIVTSGTASLEAAVLGSVPIICYKTNKLNYAILSRLLKTPFIGLPNLLLQEHIFPELVQNNLTPNTIVESFKKILIDSGQYNSYLSKINHSMHGEGFEVAANAIKKIL</sequence>
<keyword evidence="5" id="KW-0444">Lipid biosynthesis</keyword>
<comment type="catalytic activity">
    <reaction evidence="10">
        <text>a lipid X + a UDP-2-N,3-O-bis[(3R)-3-hydroxyacyl]-alpha-D-glucosamine = a lipid A disaccharide + UDP + H(+)</text>
        <dbReference type="Rhea" id="RHEA:67828"/>
        <dbReference type="ChEBI" id="CHEBI:15378"/>
        <dbReference type="ChEBI" id="CHEBI:58223"/>
        <dbReference type="ChEBI" id="CHEBI:137748"/>
        <dbReference type="ChEBI" id="CHEBI:176338"/>
        <dbReference type="ChEBI" id="CHEBI:176343"/>
        <dbReference type="EC" id="2.4.1.182"/>
    </reaction>
</comment>
<dbReference type="GO" id="GO:0016020">
    <property type="term" value="C:membrane"/>
    <property type="evidence" value="ECO:0007669"/>
    <property type="project" value="GOC"/>
</dbReference>
<dbReference type="InterPro" id="IPR003835">
    <property type="entry name" value="Glyco_trans_19"/>
</dbReference>
<organism evidence="12 13">
    <name type="scientific">SAR86 cluster bacterium</name>
    <dbReference type="NCBI Taxonomy" id="2030880"/>
    <lineage>
        <taxon>Bacteria</taxon>
        <taxon>Pseudomonadati</taxon>
        <taxon>Pseudomonadota</taxon>
        <taxon>Gammaproteobacteria</taxon>
        <taxon>SAR86 cluster</taxon>
    </lineage>
</organism>
<comment type="similarity">
    <text evidence="2">Belongs to the LpxB family.</text>
</comment>
<dbReference type="AlphaFoldDB" id="A0A368BL90"/>
<evidence type="ECO:0000256" key="10">
    <source>
        <dbReference type="ARBA" id="ARBA00048975"/>
    </source>
</evidence>
<evidence type="ECO:0000313" key="13">
    <source>
        <dbReference type="Proteomes" id="UP000253032"/>
    </source>
</evidence>
<comment type="function">
    <text evidence="1">Condensation of UDP-2,3-diacylglucosamine and 2,3-diacylglucosamine-1-phosphate to form lipid A disaccharide, a precursor of lipid A, a phosphorylated glycolipid that anchors the lipopolysaccharide to the outer membrane of the cell.</text>
</comment>
<evidence type="ECO:0000256" key="3">
    <source>
        <dbReference type="ARBA" id="ARBA00012687"/>
    </source>
</evidence>
<dbReference type="GO" id="GO:0009245">
    <property type="term" value="P:lipid A biosynthetic process"/>
    <property type="evidence" value="ECO:0007669"/>
    <property type="project" value="UniProtKB-UniRule"/>
</dbReference>
<evidence type="ECO:0000256" key="6">
    <source>
        <dbReference type="ARBA" id="ARBA00022556"/>
    </source>
</evidence>
<dbReference type="EC" id="2.4.1.182" evidence="3 11"/>
<proteinExistence type="inferred from homology"/>
<dbReference type="Pfam" id="PF02684">
    <property type="entry name" value="LpxB"/>
    <property type="match status" value="1"/>
</dbReference>
<reference evidence="12 13" key="1">
    <citation type="journal article" date="2018" name="Microbiome">
        <title>Fine metagenomic profile of the Mediterranean stratified and mixed water columns revealed by assembly and recruitment.</title>
        <authorList>
            <person name="Haro-Moreno J.M."/>
            <person name="Lopez-Perez M."/>
            <person name="De La Torre J.R."/>
            <person name="Picazo A."/>
            <person name="Camacho A."/>
            <person name="Rodriguez-Valera F."/>
        </authorList>
    </citation>
    <scope>NUCLEOTIDE SEQUENCE [LARGE SCALE GENOMIC DNA]</scope>
    <source>
        <strain evidence="12">MED-G84</strain>
    </source>
</reference>
<dbReference type="SUPFAM" id="SSF53756">
    <property type="entry name" value="UDP-Glycosyltransferase/glycogen phosphorylase"/>
    <property type="match status" value="1"/>
</dbReference>
<evidence type="ECO:0000256" key="5">
    <source>
        <dbReference type="ARBA" id="ARBA00022516"/>
    </source>
</evidence>
<dbReference type="Proteomes" id="UP000253032">
    <property type="component" value="Unassembled WGS sequence"/>
</dbReference>
<accession>A0A368BL90</accession>
<keyword evidence="6" id="KW-0441">Lipid A biosynthesis</keyword>
<comment type="caution">
    <text evidence="12">The sequence shown here is derived from an EMBL/GenBank/DDBJ whole genome shotgun (WGS) entry which is preliminary data.</text>
</comment>
<keyword evidence="9" id="KW-0443">Lipid metabolism</keyword>
<keyword evidence="8 12" id="KW-0808">Transferase</keyword>
<dbReference type="PANTHER" id="PTHR30372:SF4">
    <property type="entry name" value="LIPID-A-DISACCHARIDE SYNTHASE, MITOCHONDRIAL-RELATED"/>
    <property type="match status" value="1"/>
</dbReference>
<evidence type="ECO:0000256" key="4">
    <source>
        <dbReference type="ARBA" id="ARBA00020902"/>
    </source>
</evidence>
<gene>
    <name evidence="12" type="primary">lpxB</name>
    <name evidence="12" type="ORF">DBW98_02980</name>
</gene>
<evidence type="ECO:0000256" key="2">
    <source>
        <dbReference type="ARBA" id="ARBA00007868"/>
    </source>
</evidence>
<dbReference type="PANTHER" id="PTHR30372">
    <property type="entry name" value="LIPID-A-DISACCHARIDE SYNTHASE"/>
    <property type="match status" value="1"/>
</dbReference>
<protein>
    <recommendedName>
        <fullName evidence="4 11">Lipid-A-disaccharide synthase</fullName>
        <ecNumber evidence="3 11">2.4.1.182</ecNumber>
    </recommendedName>
</protein>
<evidence type="ECO:0000256" key="8">
    <source>
        <dbReference type="ARBA" id="ARBA00022679"/>
    </source>
</evidence>
<evidence type="ECO:0000313" key="12">
    <source>
        <dbReference type="EMBL" id="RCL38021.1"/>
    </source>
</evidence>
<dbReference type="GO" id="GO:0005543">
    <property type="term" value="F:phospholipid binding"/>
    <property type="evidence" value="ECO:0007669"/>
    <property type="project" value="TreeGrafter"/>
</dbReference>
<evidence type="ECO:0000256" key="11">
    <source>
        <dbReference type="NCBIfam" id="TIGR00215"/>
    </source>
</evidence>
<evidence type="ECO:0000256" key="1">
    <source>
        <dbReference type="ARBA" id="ARBA00002056"/>
    </source>
</evidence>
<evidence type="ECO:0000256" key="7">
    <source>
        <dbReference type="ARBA" id="ARBA00022676"/>
    </source>
</evidence>
<dbReference type="GO" id="GO:0008915">
    <property type="term" value="F:lipid-A-disaccharide synthase activity"/>
    <property type="evidence" value="ECO:0007669"/>
    <property type="project" value="UniProtKB-UniRule"/>
</dbReference>
<name>A0A368BL90_9GAMM</name>
<dbReference type="NCBIfam" id="TIGR00215">
    <property type="entry name" value="lpxB"/>
    <property type="match status" value="1"/>
</dbReference>
<keyword evidence="7 12" id="KW-0328">Glycosyltransferase</keyword>
<dbReference type="EMBL" id="QOPC01000014">
    <property type="protein sequence ID" value="RCL38021.1"/>
    <property type="molecule type" value="Genomic_DNA"/>
</dbReference>